<evidence type="ECO:0000259" key="1">
    <source>
        <dbReference type="Pfam" id="PF14681"/>
    </source>
</evidence>
<proteinExistence type="predicted"/>
<dbReference type="InterPro" id="IPR000836">
    <property type="entry name" value="PRTase_dom"/>
</dbReference>
<dbReference type="AlphaFoldDB" id="M4IU34"/>
<dbReference type="SUPFAM" id="SSF53271">
    <property type="entry name" value="PRTase-like"/>
    <property type="match status" value="1"/>
</dbReference>
<reference evidence="2" key="1">
    <citation type="journal article" date="2013" name="PLoS ONE">
        <title>Evolution of red algal plastid genomes: ancient architectures, introns, horizontal gene transfer, and taxonomic utility of plastid markers.</title>
        <authorList>
            <person name="Janouskovec J."/>
            <person name="Liu S.-L."/>
            <person name="Martone P.T."/>
            <person name="Carre W."/>
            <person name="Leblanc C."/>
            <person name="Collen J."/>
            <person name="Keeling P.J."/>
        </authorList>
    </citation>
    <scope>NUCLEOTIDE SEQUENCE</scope>
</reference>
<gene>
    <name evidence="2" type="primary">upp</name>
</gene>
<dbReference type="Gene3D" id="3.40.50.2020">
    <property type="match status" value="1"/>
</dbReference>
<dbReference type="Pfam" id="PF14681">
    <property type="entry name" value="UPRTase"/>
    <property type="match status" value="1"/>
</dbReference>
<geneLocation type="chloroplast" evidence="2"/>
<dbReference type="InterPro" id="IPR029057">
    <property type="entry name" value="PRTase-like"/>
</dbReference>
<dbReference type="EMBL" id="KC153978">
    <property type="protein sequence ID" value="AGA63778.1"/>
    <property type="molecule type" value="Genomic_DNA"/>
</dbReference>
<name>M4IU34_CALTB</name>
<feature type="domain" description="Phosphoribosyltransferase" evidence="1">
    <location>
        <begin position="7"/>
        <end position="190"/>
    </location>
</feature>
<dbReference type="GeneID" id="15329125"/>
<sequence>MKLNIHVLSHPIIQHLSSLTKEKNLPSNIKNYRLRQLGLFLLYETIRNWIKTYRLTIRKINKKKNITIIDPEESYTIITNTNGDLSLIQELQCLIPKCNINLIPIKILNSIDITNLNQITENIDSYTKIIIVSNSIDIQYISKLMLYLTNIKNLKIEQIRLTSINCKTDYLIEISKTYPTLHIYTTEINRNDKA</sequence>
<evidence type="ECO:0000313" key="2">
    <source>
        <dbReference type="EMBL" id="AGA63778.1"/>
    </source>
</evidence>
<keyword evidence="2" id="KW-0808">Transferase</keyword>
<dbReference type="RefSeq" id="YP_007878167.1">
    <property type="nucleotide sequence ID" value="NC_021075.1"/>
</dbReference>
<dbReference type="GO" id="GO:0016757">
    <property type="term" value="F:glycosyltransferase activity"/>
    <property type="evidence" value="ECO:0007669"/>
    <property type="project" value="UniProtKB-KW"/>
</dbReference>
<keyword evidence="2" id="KW-0328">Glycosyltransferase</keyword>
<keyword evidence="2" id="KW-0150">Chloroplast</keyword>
<protein>
    <submittedName>
        <fullName evidence="2">Uracil phosphoribosyltransferase or UMP pyrophosphorylase</fullName>
    </submittedName>
</protein>
<accession>M4IU34</accession>
<organism evidence="2">
    <name type="scientific">Calliarthron tuberculosum</name>
    <name type="common">Coralline red alga</name>
    <name type="synonym">Corallina tuberculosa</name>
    <dbReference type="NCBI Taxonomy" id="48942"/>
    <lineage>
        <taxon>Eukaryota</taxon>
        <taxon>Rhodophyta</taxon>
        <taxon>Florideophyceae</taxon>
        <taxon>Corallinophycidae</taxon>
        <taxon>Corallinales</taxon>
        <taxon>Corallinaceae</taxon>
        <taxon>Corallinoideae</taxon>
        <taxon>Calliarthron</taxon>
    </lineage>
</organism>
<keyword evidence="2" id="KW-0934">Plastid</keyword>